<dbReference type="InterPro" id="IPR036735">
    <property type="entry name" value="NGN_dom_sf"/>
</dbReference>
<accession>A0A444I3H6</accession>
<dbReference type="EMBL" id="SBHX01000027">
    <property type="protein sequence ID" value="RWX32024.1"/>
    <property type="molecule type" value="Genomic_DNA"/>
</dbReference>
<evidence type="ECO:0000259" key="2">
    <source>
        <dbReference type="Pfam" id="PF02357"/>
    </source>
</evidence>
<dbReference type="Proteomes" id="UP000283817">
    <property type="component" value="Unassembled WGS sequence"/>
</dbReference>
<name>A0A444I3H6_RHILE</name>
<evidence type="ECO:0000313" key="4">
    <source>
        <dbReference type="Proteomes" id="UP000283817"/>
    </source>
</evidence>
<organism evidence="3 4">
    <name type="scientific">Rhizobium leguminosarum</name>
    <dbReference type="NCBI Taxonomy" id="384"/>
    <lineage>
        <taxon>Bacteria</taxon>
        <taxon>Pseudomonadati</taxon>
        <taxon>Pseudomonadota</taxon>
        <taxon>Alphaproteobacteria</taxon>
        <taxon>Hyphomicrobiales</taxon>
        <taxon>Rhizobiaceae</taxon>
        <taxon>Rhizobium/Agrobacterium group</taxon>
        <taxon>Rhizobium</taxon>
    </lineage>
</organism>
<dbReference type="AlphaFoldDB" id="A0A444I3H6"/>
<keyword evidence="1" id="KW-0804">Transcription</keyword>
<feature type="domain" description="NusG-like N-terminal" evidence="2">
    <location>
        <begin position="57"/>
        <end position="136"/>
    </location>
</feature>
<comment type="caution">
    <text evidence="3">The sequence shown here is derived from an EMBL/GenBank/DDBJ whole genome shotgun (WGS) entry which is preliminary data.</text>
</comment>
<proteinExistence type="predicted"/>
<sequence length="229" mass="26653">MAEAEEQIRDKDTEFREMITRRRRRLVGNDWYAIRAAPGTQRMARHVEGAPINRVGESIIERNLRNEGVSVYMPAYWYESIHHRTRKVIQRRLPLLVGYAFVNLENLNFEKVRDVDGVVCFLRSELGPIRFSGDDLSIIAAEELSRRQEFRRERITRIQTETAGQVMQLRGNLRKIMPKGRGNRINLKDQALIAIKGMKPEMQSKVMGMLLQLEQLEAYEGLETIDRVA</sequence>
<protein>
    <recommendedName>
        <fullName evidence="2">NusG-like N-terminal domain-containing protein</fullName>
    </recommendedName>
</protein>
<evidence type="ECO:0000256" key="1">
    <source>
        <dbReference type="ARBA" id="ARBA00023163"/>
    </source>
</evidence>
<dbReference type="Pfam" id="PF02357">
    <property type="entry name" value="NusG"/>
    <property type="match status" value="1"/>
</dbReference>
<dbReference type="RefSeq" id="WP_128410487.1">
    <property type="nucleotide sequence ID" value="NZ_SBHX01000027.1"/>
</dbReference>
<dbReference type="Gene3D" id="3.30.70.940">
    <property type="entry name" value="NusG, N-terminal domain"/>
    <property type="match status" value="1"/>
</dbReference>
<reference evidence="3 4" key="1">
    <citation type="submission" date="2019-01" db="EMBL/GenBank/DDBJ databases">
        <title>RHIZO-ID as a novel technology for direct rhizobia identification.</title>
        <authorList>
            <person name="De Meyer S.E."/>
        </authorList>
    </citation>
    <scope>NUCLEOTIDE SEQUENCE [LARGE SCALE GENOMIC DNA]</scope>
    <source>
        <strain evidence="3 4">WSM448</strain>
    </source>
</reference>
<gene>
    <name evidence="3" type="ORF">EHI47_11610</name>
</gene>
<dbReference type="InterPro" id="IPR006645">
    <property type="entry name" value="NGN-like_dom"/>
</dbReference>
<dbReference type="GO" id="GO:0006354">
    <property type="term" value="P:DNA-templated transcription elongation"/>
    <property type="evidence" value="ECO:0007669"/>
    <property type="project" value="InterPro"/>
</dbReference>
<evidence type="ECO:0000313" key="3">
    <source>
        <dbReference type="EMBL" id="RWX32024.1"/>
    </source>
</evidence>
<dbReference type="SUPFAM" id="SSF82679">
    <property type="entry name" value="N-utilization substance G protein NusG, N-terminal domain"/>
    <property type="match status" value="1"/>
</dbReference>